<evidence type="ECO:0000259" key="2">
    <source>
        <dbReference type="Pfam" id="PF03732"/>
    </source>
</evidence>
<feature type="region of interest" description="Disordered" evidence="1">
    <location>
        <begin position="207"/>
        <end position="236"/>
    </location>
</feature>
<organism evidence="3 4">
    <name type="scientific">Tanacetum coccineum</name>
    <dbReference type="NCBI Taxonomy" id="301880"/>
    <lineage>
        <taxon>Eukaryota</taxon>
        <taxon>Viridiplantae</taxon>
        <taxon>Streptophyta</taxon>
        <taxon>Embryophyta</taxon>
        <taxon>Tracheophyta</taxon>
        <taxon>Spermatophyta</taxon>
        <taxon>Magnoliopsida</taxon>
        <taxon>eudicotyledons</taxon>
        <taxon>Gunneridae</taxon>
        <taxon>Pentapetalae</taxon>
        <taxon>asterids</taxon>
        <taxon>campanulids</taxon>
        <taxon>Asterales</taxon>
        <taxon>Asteraceae</taxon>
        <taxon>Asteroideae</taxon>
        <taxon>Anthemideae</taxon>
        <taxon>Anthemidinae</taxon>
        <taxon>Tanacetum</taxon>
    </lineage>
</organism>
<keyword evidence="3" id="KW-0695">RNA-directed DNA polymerase</keyword>
<dbReference type="EMBL" id="BQNB010018644">
    <property type="protein sequence ID" value="GJT76659.1"/>
    <property type="molecule type" value="Genomic_DNA"/>
</dbReference>
<name>A0ABQ5GMF7_9ASTR</name>
<dbReference type="PANTHER" id="PTHR33223:SF11">
    <property type="entry name" value="ELEMENT PROTEIN, PUTATIVE-RELATED"/>
    <property type="match status" value="1"/>
</dbReference>
<gene>
    <name evidence="3" type="ORF">Tco_1043384</name>
</gene>
<evidence type="ECO:0000256" key="1">
    <source>
        <dbReference type="SAM" id="MobiDB-lite"/>
    </source>
</evidence>
<comment type="caution">
    <text evidence="3">The sequence shown here is derived from an EMBL/GenBank/DDBJ whole genome shotgun (WGS) entry which is preliminary data.</text>
</comment>
<keyword evidence="3" id="KW-0808">Transferase</keyword>
<feature type="compositionally biased region" description="Basic and acidic residues" evidence="1">
    <location>
        <begin position="226"/>
        <end position="236"/>
    </location>
</feature>
<dbReference type="Proteomes" id="UP001151760">
    <property type="component" value="Unassembled WGS sequence"/>
</dbReference>
<protein>
    <submittedName>
        <fullName evidence="3">Reverse transcriptase domain-containing protein</fullName>
    </submittedName>
</protein>
<evidence type="ECO:0000313" key="4">
    <source>
        <dbReference type="Proteomes" id="UP001151760"/>
    </source>
</evidence>
<proteinExistence type="predicted"/>
<keyword evidence="4" id="KW-1185">Reference proteome</keyword>
<reference evidence="3" key="1">
    <citation type="journal article" date="2022" name="Int. J. Mol. Sci.">
        <title>Draft Genome of Tanacetum Coccineum: Genomic Comparison of Closely Related Tanacetum-Family Plants.</title>
        <authorList>
            <person name="Yamashiro T."/>
            <person name="Shiraishi A."/>
            <person name="Nakayama K."/>
            <person name="Satake H."/>
        </authorList>
    </citation>
    <scope>NUCLEOTIDE SEQUENCE</scope>
</reference>
<sequence>MTYPPLRLKGIPFEFERDLLPIIPRNIRIVSSGVKSSLRWLPVWESATRRPTPFAVIRGLAIQNSSPKLFDLHRSLIMARFAQLVAPSVRPATTSLVQTKSITIKHLTYFFSMTNGREITPPGFSTLTPIPGPNANELPPITTSTFTTKTPKNTPLAYRASTSANPDPTTSPTFVKTNYEVLKSLLKERGIPMRNEDLRTELEYLSEEYDEERDESMVEMNSEGGRTSEQRAEDSRNQGINLPPLLAAHLGRNKNGQPLQSSLTSIHEGHQPSTNVGGISLLTKWEMPVACHMFTYTLKDSVRIWWNCQKAGSILNYEDLKEKFRSHFGQQKKFTKTHLAAHNIKQKEGESTRAFVTRYTNDTLQILGLHEEQRIFGFVHGLKTRSLMEFLSTDLQLLIRV</sequence>
<keyword evidence="3" id="KW-0548">Nucleotidyltransferase</keyword>
<dbReference type="InterPro" id="IPR005162">
    <property type="entry name" value="Retrotrans_gag_dom"/>
</dbReference>
<dbReference type="GO" id="GO:0003964">
    <property type="term" value="F:RNA-directed DNA polymerase activity"/>
    <property type="evidence" value="ECO:0007669"/>
    <property type="project" value="UniProtKB-KW"/>
</dbReference>
<reference evidence="3" key="2">
    <citation type="submission" date="2022-01" db="EMBL/GenBank/DDBJ databases">
        <authorList>
            <person name="Yamashiro T."/>
            <person name="Shiraishi A."/>
            <person name="Satake H."/>
            <person name="Nakayama K."/>
        </authorList>
    </citation>
    <scope>NUCLEOTIDE SEQUENCE</scope>
</reference>
<dbReference type="Pfam" id="PF03732">
    <property type="entry name" value="Retrotrans_gag"/>
    <property type="match status" value="1"/>
</dbReference>
<accession>A0ABQ5GMF7</accession>
<feature type="domain" description="Retrotransposon gag" evidence="2">
    <location>
        <begin position="293"/>
        <end position="383"/>
    </location>
</feature>
<dbReference type="PANTHER" id="PTHR33223">
    <property type="entry name" value="CCHC-TYPE DOMAIN-CONTAINING PROTEIN"/>
    <property type="match status" value="1"/>
</dbReference>
<evidence type="ECO:0000313" key="3">
    <source>
        <dbReference type="EMBL" id="GJT76659.1"/>
    </source>
</evidence>